<evidence type="ECO:0000313" key="10">
    <source>
        <dbReference type="EMBL" id="AJA43975.1"/>
    </source>
</evidence>
<dbReference type="SUPFAM" id="SSF46894">
    <property type="entry name" value="C-terminal effector domain of the bipartite response regulators"/>
    <property type="match status" value="1"/>
</dbReference>
<sequence length="227" mass="26361">MNILIISNSDKVDKLINLLMQTGYTNVDSVYNGLDGIDRVLTKNYDIVVLDIFLPKISGWDVLQTISSTRQQVPILLLSDKDQVEWRIRGLELGADDYLAKPFSFQEFLARMKALVRRSQQHRIEEEELYIIDDLQLNWKRHYVMRGNKSIQLTSKEFSLLALLMQHAGKPLSRTFIISHVWDINFDNQTNVVDVAIKRLRNKIDQGFQTKLIHSVRGTGYVLEKRT</sequence>
<dbReference type="GO" id="GO:0032993">
    <property type="term" value="C:protein-DNA complex"/>
    <property type="evidence" value="ECO:0007669"/>
    <property type="project" value="TreeGrafter"/>
</dbReference>
<dbReference type="KEGG" id="fpp:FPB0191_00111"/>
<dbReference type="Gene3D" id="3.40.50.2300">
    <property type="match status" value="1"/>
</dbReference>
<dbReference type="SMART" id="SM00448">
    <property type="entry name" value="REC"/>
    <property type="match status" value="1"/>
</dbReference>
<dbReference type="PANTHER" id="PTHR48111:SF76">
    <property type="entry name" value="TWO-COMPONENT RESPONSE REGULATOR"/>
    <property type="match status" value="1"/>
</dbReference>
<keyword evidence="5" id="KW-0804">Transcription</keyword>
<evidence type="ECO:0000313" key="13">
    <source>
        <dbReference type="Proteomes" id="UP000247838"/>
    </source>
</evidence>
<accession>A0A0A7RXD1</accession>
<dbReference type="Pfam" id="PF00486">
    <property type="entry name" value="Trans_reg_C"/>
    <property type="match status" value="1"/>
</dbReference>
<feature type="DNA-binding region" description="OmpR/PhoB-type" evidence="7">
    <location>
        <begin position="127"/>
        <end position="225"/>
    </location>
</feature>
<dbReference type="OrthoDB" id="9802426at2"/>
<evidence type="ECO:0000313" key="12">
    <source>
        <dbReference type="Proteomes" id="UP000030901"/>
    </source>
</evidence>
<evidence type="ECO:0000256" key="3">
    <source>
        <dbReference type="ARBA" id="ARBA00023015"/>
    </source>
</evidence>
<evidence type="ECO:0000256" key="1">
    <source>
        <dbReference type="ARBA" id="ARBA00022553"/>
    </source>
</evidence>
<dbReference type="Proteomes" id="UP000247838">
    <property type="component" value="Unassembled WGS sequence"/>
</dbReference>
<dbReference type="InterPro" id="IPR016032">
    <property type="entry name" value="Sig_transdc_resp-reg_C-effctor"/>
</dbReference>
<gene>
    <name evidence="11" type="ORF">DKK76_00545</name>
    <name evidence="10" type="ORF">FPB0191_00111</name>
</gene>
<reference evidence="11 13" key="2">
    <citation type="submission" date="2018-05" db="EMBL/GenBank/DDBJ databases">
        <title>Reference genomes for bee gut microbiota database.</title>
        <authorList>
            <person name="Ellegaard K.M."/>
        </authorList>
    </citation>
    <scope>NUCLEOTIDE SEQUENCE [LARGE SCALE GENOMIC DNA]</scope>
    <source>
        <strain evidence="11 13">ESL0167</strain>
    </source>
</reference>
<keyword evidence="12" id="KW-1185">Reference proteome</keyword>
<feature type="domain" description="OmpR/PhoB-type" evidence="9">
    <location>
        <begin position="127"/>
        <end position="225"/>
    </location>
</feature>
<dbReference type="InterPro" id="IPR001789">
    <property type="entry name" value="Sig_transdc_resp-reg_receiver"/>
</dbReference>
<evidence type="ECO:0000256" key="7">
    <source>
        <dbReference type="PROSITE-ProRule" id="PRU01091"/>
    </source>
</evidence>
<dbReference type="STRING" id="1267021.FPB0191_00111"/>
<evidence type="ECO:0000259" key="8">
    <source>
        <dbReference type="PROSITE" id="PS50110"/>
    </source>
</evidence>
<dbReference type="InterPro" id="IPR039420">
    <property type="entry name" value="WalR-like"/>
</dbReference>
<keyword evidence="4 7" id="KW-0238">DNA-binding</keyword>
<organism evidence="10 12">
    <name type="scientific">Frischella perrara</name>
    <dbReference type="NCBI Taxonomy" id="1267021"/>
    <lineage>
        <taxon>Bacteria</taxon>
        <taxon>Pseudomonadati</taxon>
        <taxon>Pseudomonadota</taxon>
        <taxon>Gammaproteobacteria</taxon>
        <taxon>Orbales</taxon>
        <taxon>Orbaceae</taxon>
        <taxon>Frischella</taxon>
    </lineage>
</organism>
<dbReference type="AlphaFoldDB" id="A0A0A7RXD1"/>
<name>A0A0A7RXD1_FRIPE</name>
<evidence type="ECO:0000313" key="11">
    <source>
        <dbReference type="EMBL" id="PXY96972.1"/>
    </source>
</evidence>
<dbReference type="PROSITE" id="PS50110">
    <property type="entry name" value="RESPONSE_REGULATORY"/>
    <property type="match status" value="1"/>
</dbReference>
<evidence type="ECO:0000256" key="5">
    <source>
        <dbReference type="ARBA" id="ARBA00023163"/>
    </source>
</evidence>
<dbReference type="Proteomes" id="UP000030901">
    <property type="component" value="Chromosome"/>
</dbReference>
<dbReference type="RefSeq" id="WP_039103258.1">
    <property type="nucleotide sequence ID" value="NZ_CAMKYU010000017.1"/>
</dbReference>
<dbReference type="GO" id="GO:0000156">
    <property type="term" value="F:phosphorelay response regulator activity"/>
    <property type="evidence" value="ECO:0007669"/>
    <property type="project" value="TreeGrafter"/>
</dbReference>
<proteinExistence type="predicted"/>
<dbReference type="SUPFAM" id="SSF52172">
    <property type="entry name" value="CheY-like"/>
    <property type="match status" value="1"/>
</dbReference>
<dbReference type="HOGENOM" id="CLU_000445_30_4_6"/>
<dbReference type="PROSITE" id="PS51755">
    <property type="entry name" value="OMPR_PHOB"/>
    <property type="match status" value="1"/>
</dbReference>
<dbReference type="GO" id="GO:0005829">
    <property type="term" value="C:cytosol"/>
    <property type="evidence" value="ECO:0007669"/>
    <property type="project" value="TreeGrafter"/>
</dbReference>
<feature type="domain" description="Response regulatory" evidence="8">
    <location>
        <begin position="2"/>
        <end position="116"/>
    </location>
</feature>
<dbReference type="FunFam" id="1.10.10.10:FF:000005">
    <property type="entry name" value="Two-component system response regulator"/>
    <property type="match status" value="1"/>
</dbReference>
<reference evidence="10 12" key="1">
    <citation type="journal article" date="2014" name="Appl. Environ. Microbiol.">
        <title>Gut symbionts from distinct hosts exhibit genotoxic activity via divergent colibactin biosynthetic pathways.</title>
        <authorList>
            <person name="Engel P."/>
            <person name="Vizcaino M.I."/>
            <person name="Crawford J.M."/>
        </authorList>
    </citation>
    <scope>NUCLEOTIDE SEQUENCE [LARGE SCALE GENOMIC DNA]</scope>
    <source>
        <strain evidence="10 12">PEB0191</strain>
    </source>
</reference>
<dbReference type="EMBL" id="CP009056">
    <property type="protein sequence ID" value="AJA43975.1"/>
    <property type="molecule type" value="Genomic_DNA"/>
</dbReference>
<dbReference type="EMBL" id="QGLM01000001">
    <property type="protein sequence ID" value="PXY96972.1"/>
    <property type="molecule type" value="Genomic_DNA"/>
</dbReference>
<dbReference type="SMART" id="SM00862">
    <property type="entry name" value="Trans_reg_C"/>
    <property type="match status" value="1"/>
</dbReference>
<dbReference type="InterPro" id="IPR011006">
    <property type="entry name" value="CheY-like_superfamily"/>
</dbReference>
<evidence type="ECO:0000256" key="4">
    <source>
        <dbReference type="ARBA" id="ARBA00023125"/>
    </source>
</evidence>
<protein>
    <submittedName>
        <fullName evidence="11">DNA-binding response regulator</fullName>
    </submittedName>
    <submittedName>
        <fullName evidence="10">Response regulator with CheY-like receiver and winged-helix DNA-binding domains</fullName>
    </submittedName>
</protein>
<feature type="modified residue" description="4-aspartylphosphate" evidence="6">
    <location>
        <position position="51"/>
    </location>
</feature>
<dbReference type="GO" id="GO:0000976">
    <property type="term" value="F:transcription cis-regulatory region binding"/>
    <property type="evidence" value="ECO:0007669"/>
    <property type="project" value="TreeGrafter"/>
</dbReference>
<dbReference type="InterPro" id="IPR036388">
    <property type="entry name" value="WH-like_DNA-bd_sf"/>
</dbReference>
<evidence type="ECO:0000259" key="9">
    <source>
        <dbReference type="PROSITE" id="PS51755"/>
    </source>
</evidence>
<dbReference type="GO" id="GO:0006355">
    <property type="term" value="P:regulation of DNA-templated transcription"/>
    <property type="evidence" value="ECO:0007669"/>
    <property type="project" value="InterPro"/>
</dbReference>
<dbReference type="InterPro" id="IPR001867">
    <property type="entry name" value="OmpR/PhoB-type_DNA-bd"/>
</dbReference>
<evidence type="ECO:0000256" key="2">
    <source>
        <dbReference type="ARBA" id="ARBA00023012"/>
    </source>
</evidence>
<evidence type="ECO:0000256" key="6">
    <source>
        <dbReference type="PROSITE-ProRule" id="PRU00169"/>
    </source>
</evidence>
<keyword evidence="2" id="KW-0902">Two-component regulatory system</keyword>
<dbReference type="Gene3D" id="6.10.250.690">
    <property type="match status" value="1"/>
</dbReference>
<keyword evidence="1 6" id="KW-0597">Phosphoprotein</keyword>
<dbReference type="Pfam" id="PF00072">
    <property type="entry name" value="Response_reg"/>
    <property type="match status" value="1"/>
</dbReference>
<dbReference type="Gene3D" id="1.10.10.10">
    <property type="entry name" value="Winged helix-like DNA-binding domain superfamily/Winged helix DNA-binding domain"/>
    <property type="match status" value="1"/>
</dbReference>
<keyword evidence="3" id="KW-0805">Transcription regulation</keyword>
<dbReference type="CDD" id="cd00383">
    <property type="entry name" value="trans_reg_C"/>
    <property type="match status" value="1"/>
</dbReference>
<dbReference type="PANTHER" id="PTHR48111">
    <property type="entry name" value="REGULATOR OF RPOS"/>
    <property type="match status" value="1"/>
</dbReference>